<dbReference type="GO" id="GO:0006265">
    <property type="term" value="P:DNA topological change"/>
    <property type="evidence" value="ECO:0007669"/>
    <property type="project" value="InterPro"/>
</dbReference>
<keyword evidence="3" id="KW-0413">Isomerase</keyword>
<dbReference type="AlphaFoldDB" id="A0AAI8C8E2"/>
<evidence type="ECO:0000313" key="6">
    <source>
        <dbReference type="Proteomes" id="UP000069030"/>
    </source>
</evidence>
<dbReference type="Gene3D" id="1.10.460.10">
    <property type="entry name" value="Topoisomerase I, domain 2"/>
    <property type="match status" value="1"/>
</dbReference>
<keyword evidence="1" id="KW-0799">Topoisomerase</keyword>
<dbReference type="RefSeq" id="WP_058699863.1">
    <property type="nucleotide sequence ID" value="NZ_CP013690.1"/>
</dbReference>
<dbReference type="InterPro" id="IPR013824">
    <property type="entry name" value="Topo_IA_cen_sub1"/>
</dbReference>
<protein>
    <recommendedName>
        <fullName evidence="4">Topo IA-type catalytic domain-containing protein</fullName>
    </recommendedName>
</protein>
<dbReference type="Pfam" id="PF01131">
    <property type="entry name" value="Topoisom_bac"/>
    <property type="match status" value="1"/>
</dbReference>
<dbReference type="InterPro" id="IPR013826">
    <property type="entry name" value="Topo_IA_cen_sub3"/>
</dbReference>
<evidence type="ECO:0000256" key="3">
    <source>
        <dbReference type="ARBA" id="ARBA00023235"/>
    </source>
</evidence>
<name>A0AAI8C8E2_9FLAO</name>
<dbReference type="Gene3D" id="2.70.20.10">
    <property type="entry name" value="Topoisomerase I, domain 3"/>
    <property type="match status" value="1"/>
</dbReference>
<dbReference type="PROSITE" id="PS52039">
    <property type="entry name" value="TOPO_IA_2"/>
    <property type="match status" value="1"/>
</dbReference>
<sequence>MELIITQSASVARIIATFFNANNRHFDYYSSQTHLVVWIDDCMVDLKPLNFKQDNDSFLGRDFLDYKLKLVKRTNKKTPCIAQSKKVQLIKRLILKSKSIVIATEPSKAQRRKFEYFKEFFNITLPCKTLWLYSLEKSFLKNHLCLDNTTSCFKTYYNRDLIFKIVQNRLSRYYYNQTGTKIKLGLIKTALIALLSKKHLKSEASQTKTFYRVSVELSFKEKLFCCFFEKKYKKLKQAQNLLGLLNKDSRVEISDKNIQTLRQKQLLLYDFISLIICVNKLYGFSFSKTKQALISLYRQRFISYPLTLNNYLPSWYKSSIPRLLNALRDYPLFKKELLTLKLARLNYKDVIVDSDLKTHGIIPTFKIPTCLNTCEKVIYQLIVKRTIDCFTPKEDVKKVSLNLFVDGARFDLPLEIYKGEFLKDNLVNQVDTLEQLNGMKVFKIESVNITTHTKKQNALFGIEGLFKKLKKDFIKILHENAISQIHFCYFTDLFLGLSLTLDQLIKQEYLYIDNKELVCTNKALDYYFKTKDLPVSSFAYLFDFEVLFFKANQAEINKQMFYKISCEKLKELSQSISYLKELKEPLKGSCPKCLGSKFELSYQRLVCLNKTCNWTIPRLVFGVHLSKKELEELLELKKTSRVFVFKARDNICFKAYLFLDKNARLMFDTVK</sequence>
<dbReference type="InterPro" id="IPR025589">
    <property type="entry name" value="Toprim_C_rpt"/>
</dbReference>
<dbReference type="InterPro" id="IPR013497">
    <property type="entry name" value="Topo_IA_cen"/>
</dbReference>
<evidence type="ECO:0000256" key="1">
    <source>
        <dbReference type="ARBA" id="ARBA00023029"/>
    </source>
</evidence>
<dbReference type="Gene3D" id="1.10.290.10">
    <property type="entry name" value="Topoisomerase I, domain 4"/>
    <property type="match status" value="1"/>
</dbReference>
<dbReference type="Proteomes" id="UP000069030">
    <property type="component" value="Chromosome"/>
</dbReference>
<dbReference type="SMART" id="SM00437">
    <property type="entry name" value="TOP1Ac"/>
    <property type="match status" value="1"/>
</dbReference>
<evidence type="ECO:0000313" key="5">
    <source>
        <dbReference type="EMBL" id="ALU28032.1"/>
    </source>
</evidence>
<feature type="domain" description="Topo IA-type catalytic" evidence="4">
    <location>
        <begin position="149"/>
        <end position="573"/>
    </location>
</feature>
<dbReference type="InterPro" id="IPR013825">
    <property type="entry name" value="Topo_IA_cen_sub2"/>
</dbReference>
<dbReference type="SUPFAM" id="SSF56712">
    <property type="entry name" value="Prokaryotic type I DNA topoisomerase"/>
    <property type="match status" value="1"/>
</dbReference>
<reference evidence="5 6" key="1">
    <citation type="journal article" date="2016" name="J. Zhejiang Univ. Sci. B">
        <title>Antibiotic resistance mechanisms of Myroides sp.</title>
        <authorList>
            <person name="Hu S."/>
            <person name="Yuan S."/>
            <person name="Qu H."/>
            <person name="Jiang T."/>
            <person name="Zhou Y."/>
            <person name="Wang M."/>
            <person name="Ming D."/>
        </authorList>
    </citation>
    <scope>NUCLEOTIDE SEQUENCE [LARGE SCALE GENOMIC DNA]</scope>
    <source>
        <strain evidence="5 6">PR63039</strain>
    </source>
</reference>
<dbReference type="KEGG" id="mod:AS202_18580"/>
<gene>
    <name evidence="5" type="ORF">AS202_18580</name>
</gene>
<dbReference type="Pfam" id="PF13342">
    <property type="entry name" value="Toprim_Crpt"/>
    <property type="match status" value="1"/>
</dbReference>
<dbReference type="EMBL" id="CP013690">
    <property type="protein sequence ID" value="ALU28032.1"/>
    <property type="molecule type" value="Genomic_DNA"/>
</dbReference>
<evidence type="ECO:0000259" key="4">
    <source>
        <dbReference type="PROSITE" id="PS52039"/>
    </source>
</evidence>
<evidence type="ECO:0000256" key="2">
    <source>
        <dbReference type="ARBA" id="ARBA00023125"/>
    </source>
</evidence>
<dbReference type="GO" id="GO:0003677">
    <property type="term" value="F:DNA binding"/>
    <property type="evidence" value="ECO:0007669"/>
    <property type="project" value="UniProtKB-KW"/>
</dbReference>
<dbReference type="InterPro" id="IPR023405">
    <property type="entry name" value="Topo_IA_core_domain"/>
</dbReference>
<dbReference type="InterPro" id="IPR003602">
    <property type="entry name" value="Topo_IA_DNA-bd_dom"/>
</dbReference>
<organism evidence="5 6">
    <name type="scientific">Myroides odoratimimus</name>
    <dbReference type="NCBI Taxonomy" id="76832"/>
    <lineage>
        <taxon>Bacteria</taxon>
        <taxon>Pseudomonadati</taxon>
        <taxon>Bacteroidota</taxon>
        <taxon>Flavobacteriia</taxon>
        <taxon>Flavobacteriales</taxon>
        <taxon>Flavobacteriaceae</taxon>
        <taxon>Myroides</taxon>
    </lineage>
</organism>
<keyword evidence="2" id="KW-0238">DNA-binding</keyword>
<dbReference type="GO" id="GO:0003916">
    <property type="term" value="F:DNA topoisomerase activity"/>
    <property type="evidence" value="ECO:0007669"/>
    <property type="project" value="UniProtKB-KW"/>
</dbReference>
<proteinExistence type="predicted"/>
<accession>A0AAI8C8E2</accession>